<accession>Q1INK0</accession>
<dbReference type="AlphaFoldDB" id="Q1INK0"/>
<evidence type="ECO:0000313" key="1">
    <source>
        <dbReference type="EMBL" id="ABF41550.1"/>
    </source>
</evidence>
<name>Q1INK0_KORVE</name>
<dbReference type="KEGG" id="aba:Acid345_2549"/>
<gene>
    <name evidence="1" type="ordered locus">Acid345_2549</name>
</gene>
<organism evidence="1 2">
    <name type="scientific">Koribacter versatilis (strain Ellin345)</name>
    <dbReference type="NCBI Taxonomy" id="204669"/>
    <lineage>
        <taxon>Bacteria</taxon>
        <taxon>Pseudomonadati</taxon>
        <taxon>Acidobacteriota</taxon>
        <taxon>Terriglobia</taxon>
        <taxon>Terriglobales</taxon>
        <taxon>Candidatus Korobacteraceae</taxon>
        <taxon>Candidatus Korobacter</taxon>
    </lineage>
</organism>
<protein>
    <submittedName>
        <fullName evidence="1">Uncharacterized protein</fullName>
    </submittedName>
</protein>
<dbReference type="HOGENOM" id="CLU_2382363_0_0_0"/>
<reference evidence="1 2" key="1">
    <citation type="journal article" date="2009" name="Appl. Environ. Microbiol.">
        <title>Three genomes from the phylum Acidobacteria provide insight into the lifestyles of these microorganisms in soils.</title>
        <authorList>
            <person name="Ward N.L."/>
            <person name="Challacombe J.F."/>
            <person name="Janssen P.H."/>
            <person name="Henrissat B."/>
            <person name="Coutinho P.M."/>
            <person name="Wu M."/>
            <person name="Xie G."/>
            <person name="Haft D.H."/>
            <person name="Sait M."/>
            <person name="Badger J."/>
            <person name="Barabote R.D."/>
            <person name="Bradley B."/>
            <person name="Brettin T.S."/>
            <person name="Brinkac L.M."/>
            <person name="Bruce D."/>
            <person name="Creasy T."/>
            <person name="Daugherty S.C."/>
            <person name="Davidsen T.M."/>
            <person name="DeBoy R.T."/>
            <person name="Detter J.C."/>
            <person name="Dodson R.J."/>
            <person name="Durkin A.S."/>
            <person name="Ganapathy A."/>
            <person name="Gwinn-Giglio M."/>
            <person name="Han C.S."/>
            <person name="Khouri H."/>
            <person name="Kiss H."/>
            <person name="Kothari S.P."/>
            <person name="Madupu R."/>
            <person name="Nelson K.E."/>
            <person name="Nelson W.C."/>
            <person name="Paulsen I."/>
            <person name="Penn K."/>
            <person name="Ren Q."/>
            <person name="Rosovitz M.J."/>
            <person name="Selengut J.D."/>
            <person name="Shrivastava S."/>
            <person name="Sullivan S.A."/>
            <person name="Tapia R."/>
            <person name="Thompson L.S."/>
            <person name="Watkins K.L."/>
            <person name="Yang Q."/>
            <person name="Yu C."/>
            <person name="Zafar N."/>
            <person name="Zhou L."/>
            <person name="Kuske C.R."/>
        </authorList>
    </citation>
    <scope>NUCLEOTIDE SEQUENCE [LARGE SCALE GENOMIC DNA]</scope>
    <source>
        <strain evidence="1 2">Ellin345</strain>
    </source>
</reference>
<dbReference type="EMBL" id="CP000360">
    <property type="protein sequence ID" value="ABF41550.1"/>
    <property type="molecule type" value="Genomic_DNA"/>
</dbReference>
<evidence type="ECO:0000313" key="2">
    <source>
        <dbReference type="Proteomes" id="UP000002432"/>
    </source>
</evidence>
<dbReference type="Proteomes" id="UP000002432">
    <property type="component" value="Chromosome"/>
</dbReference>
<dbReference type="STRING" id="204669.Acid345_2549"/>
<proteinExistence type="predicted"/>
<dbReference type="EnsemblBacteria" id="ABF41550">
    <property type="protein sequence ID" value="ABF41550"/>
    <property type="gene ID" value="Acid345_2549"/>
</dbReference>
<keyword evidence="2" id="KW-1185">Reference proteome</keyword>
<sequence length="94" mass="10209">MAALAPKRVLSHVGGSAKCAAESDTVHVALAMNIPAPASSDEGKPEQVALDDLLEVEACLREMLKTTSDPDVLQRLFSLHREIHRYISEVNSKK</sequence>